<feature type="region of interest" description="Disordered" evidence="10">
    <location>
        <begin position="565"/>
        <end position="620"/>
    </location>
</feature>
<dbReference type="Pfam" id="PF05066">
    <property type="entry name" value="HARE-HTH"/>
    <property type="match status" value="1"/>
</dbReference>
<dbReference type="PANTHER" id="PTHR13578:SF20">
    <property type="entry name" value="POLYCOMB PROTEIN ASX"/>
    <property type="match status" value="1"/>
</dbReference>
<feature type="compositionally biased region" description="Low complexity" evidence="10">
    <location>
        <begin position="439"/>
        <end position="464"/>
    </location>
</feature>
<evidence type="ECO:0000313" key="14">
    <source>
        <dbReference type="Proteomes" id="UP000007110"/>
    </source>
</evidence>
<feature type="compositionally biased region" description="Basic and acidic residues" evidence="10">
    <location>
        <begin position="588"/>
        <end position="607"/>
    </location>
</feature>
<dbReference type="GO" id="GO:0045944">
    <property type="term" value="P:positive regulation of transcription by RNA polymerase II"/>
    <property type="evidence" value="ECO:0000318"/>
    <property type="project" value="GO_Central"/>
</dbReference>
<dbReference type="EnsemblMetazoa" id="XM_011685026">
    <property type="protein sequence ID" value="XP_011683328"/>
    <property type="gene ID" value="LOC584010"/>
</dbReference>
<evidence type="ECO:0000256" key="6">
    <source>
        <dbReference type="ARBA" id="ARBA00022833"/>
    </source>
</evidence>
<dbReference type="PROSITE" id="PS51913">
    <property type="entry name" value="HTH_HARE"/>
    <property type="match status" value="1"/>
</dbReference>
<feature type="compositionally biased region" description="Low complexity" evidence="10">
    <location>
        <begin position="512"/>
        <end position="538"/>
    </location>
</feature>
<dbReference type="AlphaFoldDB" id="A0A7M7HQK9"/>
<feature type="compositionally biased region" description="Low complexity" evidence="10">
    <location>
        <begin position="832"/>
        <end position="846"/>
    </location>
</feature>
<comment type="similarity">
    <text evidence="2">Belongs to the Asx family.</text>
</comment>
<dbReference type="InterPro" id="IPR044867">
    <property type="entry name" value="DEUBAD_dom"/>
</dbReference>
<dbReference type="GO" id="GO:0003682">
    <property type="term" value="F:chromatin binding"/>
    <property type="evidence" value="ECO:0000318"/>
    <property type="project" value="GO_Central"/>
</dbReference>
<name>A0A7M7HQK9_STRPU</name>
<feature type="compositionally biased region" description="Polar residues" evidence="10">
    <location>
        <begin position="609"/>
        <end position="620"/>
    </location>
</feature>
<reference evidence="14" key="1">
    <citation type="submission" date="2015-02" db="EMBL/GenBank/DDBJ databases">
        <title>Genome sequencing for Strongylocentrotus purpuratus.</title>
        <authorList>
            <person name="Murali S."/>
            <person name="Liu Y."/>
            <person name="Vee V."/>
            <person name="English A."/>
            <person name="Wang M."/>
            <person name="Skinner E."/>
            <person name="Han Y."/>
            <person name="Muzny D.M."/>
            <person name="Worley K.C."/>
            <person name="Gibbs R.A."/>
        </authorList>
    </citation>
    <scope>NUCLEOTIDE SEQUENCE</scope>
</reference>
<dbReference type="InterPro" id="IPR024811">
    <property type="entry name" value="ASX/ASX-like"/>
</dbReference>
<dbReference type="Proteomes" id="UP000007110">
    <property type="component" value="Unassembled WGS sequence"/>
</dbReference>
<dbReference type="Pfam" id="PF13919">
    <property type="entry name" value="ASXH"/>
    <property type="match status" value="1"/>
</dbReference>
<keyword evidence="9" id="KW-0539">Nucleus</keyword>
<dbReference type="InterPro" id="IPR026905">
    <property type="entry name" value="ASX-like_PHD"/>
</dbReference>
<feature type="region of interest" description="Disordered" evidence="10">
    <location>
        <begin position="832"/>
        <end position="874"/>
    </location>
</feature>
<accession>A0A7M7HQK9</accession>
<evidence type="ECO:0000256" key="4">
    <source>
        <dbReference type="ARBA" id="ARBA00022723"/>
    </source>
</evidence>
<feature type="compositionally biased region" description="Low complexity" evidence="10">
    <location>
        <begin position="949"/>
        <end position="960"/>
    </location>
</feature>
<evidence type="ECO:0000256" key="8">
    <source>
        <dbReference type="ARBA" id="ARBA00023163"/>
    </source>
</evidence>
<dbReference type="Pfam" id="PF13922">
    <property type="entry name" value="PHD_3"/>
    <property type="match status" value="1"/>
</dbReference>
<feature type="domain" description="DEUBAD" evidence="12">
    <location>
        <begin position="306"/>
        <end position="416"/>
    </location>
</feature>
<dbReference type="InParanoid" id="A0A7M7HQK9"/>
<feature type="compositionally biased region" description="Polar residues" evidence="10">
    <location>
        <begin position="416"/>
        <end position="430"/>
    </location>
</feature>
<evidence type="ECO:0000256" key="1">
    <source>
        <dbReference type="ARBA" id="ARBA00004123"/>
    </source>
</evidence>
<feature type="region of interest" description="Disordered" evidence="10">
    <location>
        <begin position="153"/>
        <end position="210"/>
    </location>
</feature>
<feature type="region of interest" description="Disordered" evidence="10">
    <location>
        <begin position="504"/>
        <end position="538"/>
    </location>
</feature>
<dbReference type="InterPro" id="IPR007759">
    <property type="entry name" value="Asxl_HARE-HTH"/>
</dbReference>
<dbReference type="GO" id="GO:0003677">
    <property type="term" value="F:DNA binding"/>
    <property type="evidence" value="ECO:0007669"/>
    <property type="project" value="InterPro"/>
</dbReference>
<feature type="compositionally biased region" description="Basic and acidic residues" evidence="10">
    <location>
        <begin position="168"/>
        <end position="179"/>
    </location>
</feature>
<dbReference type="GO" id="GO:0008270">
    <property type="term" value="F:zinc ion binding"/>
    <property type="evidence" value="ECO:0007669"/>
    <property type="project" value="UniProtKB-KW"/>
</dbReference>
<dbReference type="PROSITE" id="PS51916">
    <property type="entry name" value="DEUBAD"/>
    <property type="match status" value="1"/>
</dbReference>
<dbReference type="KEGG" id="spu:584010"/>
<feature type="region of interest" description="Disordered" evidence="10">
    <location>
        <begin position="416"/>
        <end position="473"/>
    </location>
</feature>
<feature type="compositionally biased region" description="Polar residues" evidence="10">
    <location>
        <begin position="847"/>
        <end position="857"/>
    </location>
</feature>
<reference evidence="13" key="2">
    <citation type="submission" date="2021-01" db="UniProtKB">
        <authorList>
            <consortium name="EnsemblMetazoa"/>
        </authorList>
    </citation>
    <scope>IDENTIFICATION</scope>
</reference>
<dbReference type="GeneID" id="584010"/>
<comment type="subcellular location">
    <subcellularLocation>
        <location evidence="1">Nucleus</location>
    </subcellularLocation>
</comment>
<sequence length="1000" mass="106947">MKDRKRRSKGRTWVEAARMVLEKHPKTPMSYKEILRDIQEYTLKDIKSGTQPLACLNAMLHSGSRGKDSAFYKVGGLMGVYGLKTDLPKEAAAMLEMQTEDGTDVFNTQTSDDTNADGSEKPYVPIKKRPVCVLPERAHFAIPSCERFKREGGFDLGSGSSSTTNGRADSRLKTERKEEKEEETGQQMFRVHSPPSSSSSHRHRRKQTIIPRIILKPLKPPDKADGSYFLHVPSQSDNNEVDSAKPSPDVDHRLHMLPRSQTISEILASLPGFSGKPRRRHKKNKKYGASPFLDFRRKPQVDLETPNSVLANVNLKNLINKHTFASLPPHHQHKLLKMLATNDRHKGPDNCLRLGASALDNEFFARACTKWRERLASGEFTPESQTKLKAELDKERAKVDPWKTKHFEPVWGQSSVPELQSNYSSPTKSAKTPPKIHKASSSSTSVSSTASASVSSSTKSAPTKPQKHIVNHRVQEPQAKIILKISVPKDGVAGGVSILKKLSKTIGKERSSSSSSSSVISGSSSSSQKAKSSTLTTTSIATASPAQYSCSTLLSTMAAASQRQQAAAGGPKVGEVKRSGQLIPPDLSVKRPSDSEESPEKRQRVDSDASPSGSSKTRTLAQIKSQAQLKPVQSQTRTLAQIKAQMAVKAHQGQTRTLAHIKAQTSAKVHARLVPGNAQGAARPSVHSPAILGRPRATSHNWMNLKSIVPSNATSVTGGVGARMHIEGLQGQSKSGSPNKVLTVTVSNSTPGQPVIQTVKPIIIKTQPGLSVVLVSQSNMSLLPGNASRVVQGNSQQSSLKTTNSVATLVSSKVGNNSKTVTYITLPSSKAVASVTPPSTVTSGSSNASRGNQSSVPTPGKVAQISSASTENRTVNLVHGRVSIANGAMHTSTTVQLPGKDSLSTHSQPTVAKVVPLSNNNSTVQNTVCSCQSSVVMSGPTTSKSSILPSGGKDSPDGSSSLAGKCTCRLKAMVMCKGCGAFCHNDCIGPSNLCVSCLIR</sequence>
<dbReference type="OrthoDB" id="9348951at2759"/>
<keyword evidence="3" id="KW-0678">Repressor</keyword>
<feature type="domain" description="HTH HARE-type" evidence="11">
    <location>
        <begin position="11"/>
        <end position="86"/>
    </location>
</feature>
<evidence type="ECO:0000256" key="2">
    <source>
        <dbReference type="ARBA" id="ARBA00006391"/>
    </source>
</evidence>
<feature type="compositionally biased region" description="Polar residues" evidence="10">
    <location>
        <begin position="158"/>
        <end position="167"/>
    </location>
</feature>
<feature type="compositionally biased region" description="Polar residues" evidence="10">
    <location>
        <begin position="864"/>
        <end position="874"/>
    </location>
</feature>
<dbReference type="InterPro" id="IPR028020">
    <property type="entry name" value="ASX_DEUBAD_dom"/>
</dbReference>
<organism evidence="13 14">
    <name type="scientific">Strongylocentrotus purpuratus</name>
    <name type="common">Purple sea urchin</name>
    <dbReference type="NCBI Taxonomy" id="7668"/>
    <lineage>
        <taxon>Eukaryota</taxon>
        <taxon>Metazoa</taxon>
        <taxon>Echinodermata</taxon>
        <taxon>Eleutherozoa</taxon>
        <taxon>Echinozoa</taxon>
        <taxon>Echinoidea</taxon>
        <taxon>Euechinoidea</taxon>
        <taxon>Echinacea</taxon>
        <taxon>Camarodonta</taxon>
        <taxon>Echinidea</taxon>
        <taxon>Strongylocentrotidae</taxon>
        <taxon>Strongylocentrotus</taxon>
    </lineage>
</organism>
<evidence type="ECO:0000259" key="12">
    <source>
        <dbReference type="PROSITE" id="PS51916"/>
    </source>
</evidence>
<dbReference type="OMA" id="SCLHAYS"/>
<evidence type="ECO:0000256" key="3">
    <source>
        <dbReference type="ARBA" id="ARBA00022491"/>
    </source>
</evidence>
<keyword evidence="7" id="KW-0805">Transcription regulation</keyword>
<keyword evidence="4" id="KW-0479">Metal-binding</keyword>
<dbReference type="RefSeq" id="XP_011683328.2">
    <property type="nucleotide sequence ID" value="XM_011685026.2"/>
</dbReference>
<feature type="region of interest" description="Disordered" evidence="10">
    <location>
        <begin position="938"/>
        <end position="960"/>
    </location>
</feature>
<dbReference type="GO" id="GO:0035517">
    <property type="term" value="C:PR-DUB complex"/>
    <property type="evidence" value="ECO:0000318"/>
    <property type="project" value="GO_Central"/>
</dbReference>
<keyword evidence="5" id="KW-0863">Zinc-finger</keyword>
<evidence type="ECO:0008006" key="15">
    <source>
        <dbReference type="Google" id="ProtNLM"/>
    </source>
</evidence>
<proteinExistence type="inferred from homology"/>
<evidence type="ECO:0000256" key="7">
    <source>
        <dbReference type="ARBA" id="ARBA00023015"/>
    </source>
</evidence>
<evidence type="ECO:0000256" key="5">
    <source>
        <dbReference type="ARBA" id="ARBA00022771"/>
    </source>
</evidence>
<feature type="compositionally biased region" description="Polar residues" evidence="10">
    <location>
        <begin position="938"/>
        <end position="948"/>
    </location>
</feature>
<evidence type="ECO:0000313" key="13">
    <source>
        <dbReference type="EnsemblMetazoa" id="XP_011683328"/>
    </source>
</evidence>
<dbReference type="PANTHER" id="PTHR13578">
    <property type="entry name" value="ADDITIONAL SEX COMBS LIKE PROTEIN ASXL"/>
    <property type="match status" value="1"/>
</dbReference>
<protein>
    <recommendedName>
        <fullName evidence="15">Polycomb group protein ASXL2</fullName>
    </recommendedName>
</protein>
<keyword evidence="14" id="KW-1185">Reference proteome</keyword>
<evidence type="ECO:0000256" key="9">
    <source>
        <dbReference type="ARBA" id="ARBA00023242"/>
    </source>
</evidence>
<evidence type="ECO:0000256" key="10">
    <source>
        <dbReference type="SAM" id="MobiDB-lite"/>
    </source>
</evidence>
<dbReference type="GO" id="GO:0009887">
    <property type="term" value="P:animal organ morphogenesis"/>
    <property type="evidence" value="ECO:0000318"/>
    <property type="project" value="GO_Central"/>
</dbReference>
<evidence type="ECO:0000259" key="11">
    <source>
        <dbReference type="PROSITE" id="PS51913"/>
    </source>
</evidence>
<keyword evidence="6" id="KW-0862">Zinc</keyword>
<keyword evidence="8" id="KW-0804">Transcription</keyword>